<name>A0AAQ3P7Z7_VIGMU</name>
<dbReference type="InterPro" id="IPR032675">
    <property type="entry name" value="LRR_dom_sf"/>
</dbReference>
<dbReference type="Proteomes" id="UP001374535">
    <property type="component" value="Chromosome 1"/>
</dbReference>
<dbReference type="InterPro" id="IPR055414">
    <property type="entry name" value="LRR_R13L4/SHOC2-like"/>
</dbReference>
<sequence length="291" mass="33362">MLRESSQTLIIESDFADEEFTSEWCNLQPNEVKVLVMNLREKKRSLPPFMKKMNKLKVLTITNYDVNRTELENLELLDYLSDLKRIRLEKVSIPFLSKTGVPLKNLNKFSFFMCNVNEAFKNSTIKVSDVLPNLKEMNIDYCDMEELPDGLSDTVSLKKLSITNCHRLSKLPKEIGKLVKLESLRLTSCTKLEELPDTITSLHKLKFLDISDCVSLSMLAENIGELGSLERLNCRGCSRLSELPYSVTELESLRVIVCDEERAALWEPVISMFSDLKLEVVLTDFKLDPLL</sequence>
<accession>A0AAQ3P7Z7</accession>
<dbReference type="AlphaFoldDB" id="A0AAQ3P7Z7"/>
<organism evidence="4 5">
    <name type="scientific">Vigna mungo</name>
    <name type="common">Black gram</name>
    <name type="synonym">Phaseolus mungo</name>
    <dbReference type="NCBI Taxonomy" id="3915"/>
    <lineage>
        <taxon>Eukaryota</taxon>
        <taxon>Viridiplantae</taxon>
        <taxon>Streptophyta</taxon>
        <taxon>Embryophyta</taxon>
        <taxon>Tracheophyta</taxon>
        <taxon>Spermatophyta</taxon>
        <taxon>Magnoliopsida</taxon>
        <taxon>eudicotyledons</taxon>
        <taxon>Gunneridae</taxon>
        <taxon>Pentapetalae</taxon>
        <taxon>rosids</taxon>
        <taxon>fabids</taxon>
        <taxon>Fabales</taxon>
        <taxon>Fabaceae</taxon>
        <taxon>Papilionoideae</taxon>
        <taxon>50 kb inversion clade</taxon>
        <taxon>NPAAA clade</taxon>
        <taxon>indigoferoid/millettioid clade</taxon>
        <taxon>Phaseoleae</taxon>
        <taxon>Vigna</taxon>
    </lineage>
</organism>
<dbReference type="EMBL" id="CP144700">
    <property type="protein sequence ID" value="WVZ22701.1"/>
    <property type="molecule type" value="Genomic_DNA"/>
</dbReference>
<evidence type="ECO:0000259" key="3">
    <source>
        <dbReference type="Pfam" id="PF23598"/>
    </source>
</evidence>
<keyword evidence="5" id="KW-1185">Reference proteome</keyword>
<evidence type="ECO:0000313" key="5">
    <source>
        <dbReference type="Proteomes" id="UP001374535"/>
    </source>
</evidence>
<evidence type="ECO:0000313" key="4">
    <source>
        <dbReference type="EMBL" id="WVZ22701.1"/>
    </source>
</evidence>
<dbReference type="Pfam" id="PF23598">
    <property type="entry name" value="LRR_14"/>
    <property type="match status" value="1"/>
</dbReference>
<evidence type="ECO:0000256" key="2">
    <source>
        <dbReference type="ARBA" id="ARBA00022821"/>
    </source>
</evidence>
<reference evidence="4 5" key="1">
    <citation type="journal article" date="2023" name="Life. Sci Alliance">
        <title>Evolutionary insights into 3D genome organization and epigenetic landscape of Vigna mungo.</title>
        <authorList>
            <person name="Junaid A."/>
            <person name="Singh B."/>
            <person name="Bhatia S."/>
        </authorList>
    </citation>
    <scope>NUCLEOTIDE SEQUENCE [LARGE SCALE GENOMIC DNA]</scope>
    <source>
        <strain evidence="4">Urdbean</strain>
    </source>
</reference>
<keyword evidence="2" id="KW-0611">Plant defense</keyword>
<dbReference type="PANTHER" id="PTHR36766">
    <property type="entry name" value="PLANT BROAD-SPECTRUM MILDEW RESISTANCE PROTEIN RPW8"/>
    <property type="match status" value="1"/>
</dbReference>
<gene>
    <name evidence="4" type="ORF">V8G54_001245</name>
</gene>
<evidence type="ECO:0000256" key="1">
    <source>
        <dbReference type="ARBA" id="ARBA00022737"/>
    </source>
</evidence>
<feature type="domain" description="Disease resistance R13L4/SHOC-2-like LRR" evidence="3">
    <location>
        <begin position="152"/>
        <end position="253"/>
    </location>
</feature>
<dbReference type="Gene3D" id="3.80.10.10">
    <property type="entry name" value="Ribonuclease Inhibitor"/>
    <property type="match status" value="1"/>
</dbReference>
<keyword evidence="1" id="KW-0677">Repeat</keyword>
<dbReference type="SUPFAM" id="SSF52047">
    <property type="entry name" value="RNI-like"/>
    <property type="match status" value="1"/>
</dbReference>
<dbReference type="GO" id="GO:0006952">
    <property type="term" value="P:defense response"/>
    <property type="evidence" value="ECO:0007669"/>
    <property type="project" value="UniProtKB-KW"/>
</dbReference>
<proteinExistence type="predicted"/>
<protein>
    <recommendedName>
        <fullName evidence="3">Disease resistance R13L4/SHOC-2-like LRR domain-containing protein</fullName>
    </recommendedName>
</protein>
<dbReference type="PANTHER" id="PTHR36766:SF3">
    <property type="entry name" value="RPW8 DOMAIN-CONTAINING PROTEIN"/>
    <property type="match status" value="1"/>
</dbReference>